<dbReference type="WBParaSite" id="TTAC_0000074301-mRNA-1">
    <property type="protein sequence ID" value="TTAC_0000074301-mRNA-1"/>
    <property type="gene ID" value="TTAC_0000074301"/>
</dbReference>
<feature type="active site" description="Glycyl thioester intermediate" evidence="3">
    <location>
        <position position="89"/>
    </location>
</feature>
<dbReference type="Pfam" id="PF00179">
    <property type="entry name" value="UQ_con"/>
    <property type="match status" value="1"/>
</dbReference>
<dbReference type="InterPro" id="IPR016135">
    <property type="entry name" value="UBQ-conjugating_enzyme/RWD"/>
</dbReference>
<evidence type="ECO:0000313" key="8">
    <source>
        <dbReference type="WBParaSite" id="TTAC_0000074301-mRNA-1"/>
    </source>
</evidence>
<dbReference type="PROSITE" id="PS50127">
    <property type="entry name" value="UBC_2"/>
    <property type="match status" value="1"/>
</dbReference>
<dbReference type="OrthoDB" id="10253686at2759"/>
<dbReference type="InterPro" id="IPR023313">
    <property type="entry name" value="UBQ-conjugating_AS"/>
</dbReference>
<accession>A0A0R3WJA5</accession>
<evidence type="ECO:0000313" key="7">
    <source>
        <dbReference type="Proteomes" id="UP000274429"/>
    </source>
</evidence>
<feature type="domain" description="UBC core" evidence="5">
    <location>
        <begin position="5"/>
        <end position="150"/>
    </location>
</feature>
<dbReference type="GO" id="GO:0016740">
    <property type="term" value="F:transferase activity"/>
    <property type="evidence" value="ECO:0007669"/>
    <property type="project" value="UniProtKB-KW"/>
</dbReference>
<dbReference type="Gene3D" id="3.10.110.10">
    <property type="entry name" value="Ubiquitin Conjugating Enzyme"/>
    <property type="match status" value="1"/>
</dbReference>
<reference evidence="6 7" key="2">
    <citation type="submission" date="2018-11" db="EMBL/GenBank/DDBJ databases">
        <authorList>
            <consortium name="Pathogen Informatics"/>
        </authorList>
    </citation>
    <scope>NUCLEOTIDE SEQUENCE [LARGE SCALE GENOMIC DNA]</scope>
</reference>
<keyword evidence="1" id="KW-0808">Transferase</keyword>
<evidence type="ECO:0000256" key="3">
    <source>
        <dbReference type="PROSITE-ProRule" id="PRU10133"/>
    </source>
</evidence>
<dbReference type="Proteomes" id="UP000274429">
    <property type="component" value="Unassembled WGS sequence"/>
</dbReference>
<protein>
    <submittedName>
        <fullName evidence="8">UBIQUITIN_CONJUGAT_2 domain-containing protein</fullName>
    </submittedName>
</protein>
<evidence type="ECO:0000256" key="2">
    <source>
        <dbReference type="ARBA" id="ARBA00022786"/>
    </source>
</evidence>
<gene>
    <name evidence="6" type="ORF">TTAC_LOCUS744</name>
</gene>
<proteinExistence type="inferred from homology"/>
<sequence length="151" mass="17299">MAADNVTRRLQIELMELMTSEESGVSGFPENDNIMKWLATIHGPEKTVYEGEVYKLSLEFGSSYPYKPPVVRFISRCFHPNVDTNGNICLDILREEWSALYTVKSILLSIRSLLSEPNNRSPMNNQAALLWSDPEKFRKALVEYQSVKSEH</sequence>
<dbReference type="EMBL" id="UYWX01000087">
    <property type="protein sequence ID" value="VDM16925.1"/>
    <property type="molecule type" value="Genomic_DNA"/>
</dbReference>
<dbReference type="STRING" id="6205.A0A0R3WJA5"/>
<dbReference type="PANTHER" id="PTHR24067">
    <property type="entry name" value="UBIQUITIN-CONJUGATING ENZYME E2"/>
    <property type="match status" value="1"/>
</dbReference>
<dbReference type="SUPFAM" id="SSF54495">
    <property type="entry name" value="UBC-like"/>
    <property type="match status" value="1"/>
</dbReference>
<dbReference type="InterPro" id="IPR000608">
    <property type="entry name" value="UBC"/>
</dbReference>
<keyword evidence="4" id="KW-0547">Nucleotide-binding</keyword>
<reference evidence="8" key="1">
    <citation type="submission" date="2017-02" db="UniProtKB">
        <authorList>
            <consortium name="WormBaseParasite"/>
        </authorList>
    </citation>
    <scope>IDENTIFICATION</scope>
</reference>
<keyword evidence="4" id="KW-0067">ATP-binding</keyword>
<dbReference type="SMART" id="SM00212">
    <property type="entry name" value="UBCc"/>
    <property type="match status" value="1"/>
</dbReference>
<dbReference type="CDD" id="cd23791">
    <property type="entry name" value="UBCc_UBE2C"/>
    <property type="match status" value="1"/>
</dbReference>
<keyword evidence="2 4" id="KW-0833">Ubl conjugation pathway</keyword>
<comment type="similarity">
    <text evidence="4">Belongs to the ubiquitin-conjugating enzyme family.</text>
</comment>
<dbReference type="GO" id="GO:0005524">
    <property type="term" value="F:ATP binding"/>
    <property type="evidence" value="ECO:0007669"/>
    <property type="project" value="UniProtKB-UniRule"/>
</dbReference>
<name>A0A0R3WJA5_HYDTA</name>
<evidence type="ECO:0000259" key="5">
    <source>
        <dbReference type="PROSITE" id="PS50127"/>
    </source>
</evidence>
<evidence type="ECO:0000256" key="4">
    <source>
        <dbReference type="RuleBase" id="RU362109"/>
    </source>
</evidence>
<evidence type="ECO:0000313" key="6">
    <source>
        <dbReference type="EMBL" id="VDM16925.1"/>
    </source>
</evidence>
<dbReference type="InterPro" id="IPR050113">
    <property type="entry name" value="Ub_conjugating_enzyme"/>
</dbReference>
<organism evidence="8">
    <name type="scientific">Hydatigena taeniaeformis</name>
    <name type="common">Feline tapeworm</name>
    <name type="synonym">Taenia taeniaeformis</name>
    <dbReference type="NCBI Taxonomy" id="6205"/>
    <lineage>
        <taxon>Eukaryota</taxon>
        <taxon>Metazoa</taxon>
        <taxon>Spiralia</taxon>
        <taxon>Lophotrochozoa</taxon>
        <taxon>Platyhelminthes</taxon>
        <taxon>Cestoda</taxon>
        <taxon>Eucestoda</taxon>
        <taxon>Cyclophyllidea</taxon>
        <taxon>Taeniidae</taxon>
        <taxon>Hydatigera</taxon>
    </lineage>
</organism>
<dbReference type="AlphaFoldDB" id="A0A0R3WJA5"/>
<evidence type="ECO:0000256" key="1">
    <source>
        <dbReference type="ARBA" id="ARBA00022679"/>
    </source>
</evidence>
<dbReference type="PROSITE" id="PS00183">
    <property type="entry name" value="UBC_1"/>
    <property type="match status" value="1"/>
</dbReference>
<keyword evidence="7" id="KW-1185">Reference proteome</keyword>